<dbReference type="GO" id="GO:0035658">
    <property type="term" value="C:Mon1-Ccz1 complex"/>
    <property type="evidence" value="ECO:0007669"/>
    <property type="project" value="InterPro"/>
</dbReference>
<dbReference type="InterPro" id="IPR049040">
    <property type="entry name" value="RMC1_N"/>
</dbReference>
<dbReference type="GO" id="GO:0005765">
    <property type="term" value="C:lysosomal membrane"/>
    <property type="evidence" value="ECO:0007669"/>
    <property type="project" value="TreeGrafter"/>
</dbReference>
<dbReference type="AlphaFoldDB" id="A0A8S1CN65"/>
<comment type="caution">
    <text evidence="3">The sequence shown here is derived from an EMBL/GenBank/DDBJ whole genome shotgun (WGS) entry which is preliminary data.</text>
</comment>
<accession>A0A8S1CN65</accession>
<sequence length="676" mass="75696">MASDYYLELSNNPIKFEAVSQVTNVFFDESNKQVFAVRSGGVTGVVVKGPTEELSTSFRMEDKGPVISIKFSQDQRVLAIQRSKTSVEFLNFLNGIDCLEYSQSCKGKNNTIIGFIWTSPNEIVFVTDHGIELFQVIPERRSLKPLKNLTININWFVYCNNSKLLLLSSGAYGNSIQPLLFKKGGFLKLNKFEIELPAVPKTPPKLCLLERDVTLAMVYGQACVIVLRHIPPRVDRGPGAEVLIYTMEKMLTAKKSHLLALDKTGRFAVNVVDNLIIVHHQASKTSMIFDINLPGETDGYVTFHQPVTIPLPIKPFTLRVPSVQVSSDMAEVSCELYSPNWVVFQPDIVIDAKLGCLWRVELCLGNLATVLVDKCRLVDCLVQRVAGKLVLLNVLRHLLDPLIGTNLGVVAEVFDHLNEVYRTFLEIEMQSQMATPASTSPFSRPPSGPLTTSPRAAVVIDQSDMYTSVFVPIAEKAEGAAGKFVVAVLIEYVRSLGDNRIPVQHYLYELLINTMVHRKAFFQLHQLLQYHVVSDSKPLACLLLSLENIYPAAHQLALDMLKRLGTANEEIVEVLLSKKQILDALRFIRGNGTVEQASARKFLEAARNTGDDNIFYSVFKFFEQRNEQLRGGPNFTKGEHCDVYVKYYEEKFTNAGDKTPTDITPTETGCFYQLVK</sequence>
<dbReference type="OrthoDB" id="26384at2759"/>
<dbReference type="Proteomes" id="UP000494165">
    <property type="component" value="Unassembled WGS sequence"/>
</dbReference>
<feature type="domain" description="Regulator of MON1-CCZ1 complex N-terminal" evidence="2">
    <location>
        <begin position="25"/>
        <end position="143"/>
    </location>
</feature>
<reference evidence="3 4" key="1">
    <citation type="submission" date="2020-04" db="EMBL/GenBank/DDBJ databases">
        <authorList>
            <person name="Alioto T."/>
            <person name="Alioto T."/>
            <person name="Gomez Garrido J."/>
        </authorList>
    </citation>
    <scope>NUCLEOTIDE SEQUENCE [LARGE SCALE GENOMIC DNA]</scope>
</reference>
<keyword evidence="4" id="KW-1185">Reference proteome</keyword>
<dbReference type="Pfam" id="PF21029">
    <property type="entry name" value="RMC1_N"/>
    <property type="match status" value="1"/>
</dbReference>
<dbReference type="Pfam" id="PF07035">
    <property type="entry name" value="RMC1_C"/>
    <property type="match status" value="1"/>
</dbReference>
<evidence type="ECO:0000259" key="2">
    <source>
        <dbReference type="Pfam" id="PF21029"/>
    </source>
</evidence>
<dbReference type="GO" id="GO:0031902">
    <property type="term" value="C:late endosome membrane"/>
    <property type="evidence" value="ECO:0007669"/>
    <property type="project" value="TreeGrafter"/>
</dbReference>
<evidence type="ECO:0000259" key="1">
    <source>
        <dbReference type="Pfam" id="PF07035"/>
    </source>
</evidence>
<evidence type="ECO:0000313" key="3">
    <source>
        <dbReference type="EMBL" id="CAB3369225.1"/>
    </source>
</evidence>
<dbReference type="EMBL" id="CADEPI010000044">
    <property type="protein sequence ID" value="CAB3369225.1"/>
    <property type="molecule type" value="Genomic_DNA"/>
</dbReference>
<feature type="domain" description="Mic1" evidence="1">
    <location>
        <begin position="385"/>
        <end position="637"/>
    </location>
</feature>
<dbReference type="GO" id="GO:0010506">
    <property type="term" value="P:regulation of autophagy"/>
    <property type="evidence" value="ECO:0007669"/>
    <property type="project" value="InterPro"/>
</dbReference>
<organism evidence="3 4">
    <name type="scientific">Cloeon dipterum</name>
    <dbReference type="NCBI Taxonomy" id="197152"/>
    <lineage>
        <taxon>Eukaryota</taxon>
        <taxon>Metazoa</taxon>
        <taxon>Ecdysozoa</taxon>
        <taxon>Arthropoda</taxon>
        <taxon>Hexapoda</taxon>
        <taxon>Insecta</taxon>
        <taxon>Pterygota</taxon>
        <taxon>Palaeoptera</taxon>
        <taxon>Ephemeroptera</taxon>
        <taxon>Pisciforma</taxon>
        <taxon>Baetidae</taxon>
        <taxon>Cloeon</taxon>
    </lineage>
</organism>
<dbReference type="SUPFAM" id="SSF50978">
    <property type="entry name" value="WD40 repeat-like"/>
    <property type="match status" value="1"/>
</dbReference>
<evidence type="ECO:0000313" key="4">
    <source>
        <dbReference type="Proteomes" id="UP000494165"/>
    </source>
</evidence>
<dbReference type="InterPro" id="IPR036322">
    <property type="entry name" value="WD40_repeat_dom_sf"/>
</dbReference>
<dbReference type="PANTHER" id="PTHR12897">
    <property type="entry name" value="COLON CANCER-ASSOCIATED PROTEIN MIC1"/>
    <property type="match status" value="1"/>
</dbReference>
<dbReference type="InterPro" id="IPR009755">
    <property type="entry name" value="RMC1_C"/>
</dbReference>
<dbReference type="InterPro" id="IPR040371">
    <property type="entry name" value="RMC1"/>
</dbReference>
<evidence type="ECO:0008006" key="5">
    <source>
        <dbReference type="Google" id="ProtNLM"/>
    </source>
</evidence>
<protein>
    <recommendedName>
        <fullName evidence="5">Mic1 domain-containing protein</fullName>
    </recommendedName>
</protein>
<gene>
    <name evidence="3" type="ORF">CLODIP_2_CD05709</name>
</gene>
<dbReference type="PANTHER" id="PTHR12897:SF4">
    <property type="entry name" value="REGULATOR OF MON1-CCZ1 COMPLEX"/>
    <property type="match status" value="1"/>
</dbReference>
<proteinExistence type="predicted"/>
<name>A0A8S1CN65_9INSE</name>